<reference evidence="1" key="1">
    <citation type="journal article" date="2014" name="Nat. Commun.">
        <title>The tobacco genome sequence and its comparison with those of tomato and potato.</title>
        <authorList>
            <person name="Sierro N."/>
            <person name="Battey J.N."/>
            <person name="Ouadi S."/>
            <person name="Bakaher N."/>
            <person name="Bovet L."/>
            <person name="Willig A."/>
            <person name="Goepfert S."/>
            <person name="Peitsch M.C."/>
            <person name="Ivanov N.V."/>
        </authorList>
    </citation>
    <scope>NUCLEOTIDE SEQUENCE [LARGE SCALE GENOMIC DNA]</scope>
</reference>
<organism evidence="1 2">
    <name type="scientific">Nicotiana tabacum</name>
    <name type="common">Common tobacco</name>
    <dbReference type="NCBI Taxonomy" id="4097"/>
    <lineage>
        <taxon>Eukaryota</taxon>
        <taxon>Viridiplantae</taxon>
        <taxon>Streptophyta</taxon>
        <taxon>Embryophyta</taxon>
        <taxon>Tracheophyta</taxon>
        <taxon>Spermatophyta</taxon>
        <taxon>Magnoliopsida</taxon>
        <taxon>eudicotyledons</taxon>
        <taxon>Gunneridae</taxon>
        <taxon>Pentapetalae</taxon>
        <taxon>asterids</taxon>
        <taxon>lamiids</taxon>
        <taxon>Solanales</taxon>
        <taxon>Solanaceae</taxon>
        <taxon>Nicotianoideae</taxon>
        <taxon>Nicotianeae</taxon>
        <taxon>Nicotiana</taxon>
    </lineage>
</organism>
<dbReference type="RefSeq" id="XP_075091563.1">
    <property type="nucleotide sequence ID" value="XM_075235462.1"/>
</dbReference>
<reference evidence="2" key="2">
    <citation type="submission" date="2025-08" db="UniProtKB">
        <authorList>
            <consortium name="RefSeq"/>
        </authorList>
    </citation>
    <scope>IDENTIFICATION</scope>
    <source>
        <tissue evidence="2">Leaf</tissue>
    </source>
</reference>
<accession>A0AC58T2X1</accession>
<evidence type="ECO:0000313" key="2">
    <source>
        <dbReference type="RefSeq" id="XP_075091563.1"/>
    </source>
</evidence>
<proteinExistence type="predicted"/>
<evidence type="ECO:0000313" key="1">
    <source>
        <dbReference type="Proteomes" id="UP000790787"/>
    </source>
</evidence>
<sequence>MEGLSLHQAIVRCWTAKVVPRLQPIMQALPSIRVWELWKRINGNKYGDPVTINRVIFQISSSLQSLVNVRKPSLHKMPHNWSELLYVMENYTPALKITKVIWNYPDPGWIKVNTDVASRENPGRSSIGFVLRNEEGDIMYAWGKEIEEGTNNEAEVRAVLEALRYCLNHDYVLIELHTDSMMIKNVLQGTWTCPWNIDVYVEEIKELMTKCNIQISHTLREGNQLPDHLANYALDIGPIHY</sequence>
<protein>
    <submittedName>
        <fullName evidence="2">Uncharacterized protein LOC142171763</fullName>
    </submittedName>
</protein>
<keyword evidence="1" id="KW-1185">Reference proteome</keyword>
<dbReference type="Proteomes" id="UP000790787">
    <property type="component" value="Chromosome 17"/>
</dbReference>
<gene>
    <name evidence="2" type="primary">LOC142171763</name>
</gene>
<name>A0AC58T2X1_TOBAC</name>